<dbReference type="Proteomes" id="UP000247689">
    <property type="component" value="Unassembled WGS sequence"/>
</dbReference>
<keyword evidence="1" id="KW-1133">Transmembrane helix</keyword>
<evidence type="ECO:0000313" key="3">
    <source>
        <dbReference type="Proteomes" id="UP000247689"/>
    </source>
</evidence>
<keyword evidence="1" id="KW-0472">Membrane</keyword>
<accession>A0A318DDZ1</accession>
<feature type="transmembrane region" description="Helical" evidence="1">
    <location>
        <begin position="64"/>
        <end position="88"/>
    </location>
</feature>
<dbReference type="EMBL" id="QICH01000001">
    <property type="protein sequence ID" value="PXF64349.1"/>
    <property type="molecule type" value="Genomic_DNA"/>
</dbReference>
<dbReference type="AlphaFoldDB" id="A0A318DDZ1"/>
<evidence type="ECO:0000313" key="2">
    <source>
        <dbReference type="EMBL" id="PXF64349.1"/>
    </source>
</evidence>
<sequence length="100" mass="11533">MKLCWALLFLVFSAALWLTFYYYPLSGVYTIVAPAKLFDLLGANLVTEPRSEADRAQVVVGNHFYYYIIPFWVCVNGVVAWLLSKLIVGQFNKRKKVTYE</sequence>
<name>A0A318DDZ1_9GAMM</name>
<protein>
    <submittedName>
        <fullName evidence="2">Uncharacterized protein</fullName>
    </submittedName>
</protein>
<comment type="caution">
    <text evidence="2">The sequence shown here is derived from an EMBL/GenBank/DDBJ whole genome shotgun (WGS) entry which is preliminary data.</text>
</comment>
<keyword evidence="3" id="KW-1185">Reference proteome</keyword>
<keyword evidence="1" id="KW-0812">Transmembrane</keyword>
<organism evidence="2 3">
    <name type="scientific">Kangiella spongicola</name>
    <dbReference type="NCBI Taxonomy" id="796379"/>
    <lineage>
        <taxon>Bacteria</taxon>
        <taxon>Pseudomonadati</taxon>
        <taxon>Pseudomonadota</taxon>
        <taxon>Gammaproteobacteria</taxon>
        <taxon>Kangiellales</taxon>
        <taxon>Kangiellaceae</taxon>
        <taxon>Kangiella</taxon>
    </lineage>
</organism>
<dbReference type="RefSeq" id="WP_110200276.1">
    <property type="nucleotide sequence ID" value="NZ_QICH01000001.1"/>
</dbReference>
<gene>
    <name evidence="2" type="ORF">DL796_04205</name>
</gene>
<evidence type="ECO:0000256" key="1">
    <source>
        <dbReference type="SAM" id="Phobius"/>
    </source>
</evidence>
<reference evidence="2 3" key="1">
    <citation type="submission" date="2018-05" db="EMBL/GenBank/DDBJ databases">
        <title>Kangiella spongicola genome sequence.</title>
        <authorList>
            <person name="Maclea K.S."/>
            <person name="Goen A.E."/>
            <person name="Kelley C."/>
            <person name="Underriner A."/>
            <person name="Silverwood T."/>
            <person name="Trachtenberg A.M."/>
        </authorList>
    </citation>
    <scope>NUCLEOTIDE SEQUENCE [LARGE SCALE GENOMIC DNA]</scope>
    <source>
        <strain evidence="2 3">ATCC BAA-2076</strain>
    </source>
</reference>
<proteinExistence type="predicted"/>